<gene>
    <name evidence="1" type="ORF">SNAT2548_LOCUS15857</name>
</gene>
<dbReference type="Proteomes" id="UP000604046">
    <property type="component" value="Unassembled WGS sequence"/>
</dbReference>
<accession>A0A812NK58</accession>
<keyword evidence="2" id="KW-1185">Reference proteome</keyword>
<evidence type="ECO:0000313" key="1">
    <source>
        <dbReference type="EMBL" id="CAE7301478.1"/>
    </source>
</evidence>
<name>A0A812NK58_9DINO</name>
<dbReference type="EMBL" id="CAJNDS010002067">
    <property type="protein sequence ID" value="CAE7301478.1"/>
    <property type="molecule type" value="Genomic_DNA"/>
</dbReference>
<evidence type="ECO:0000313" key="2">
    <source>
        <dbReference type="Proteomes" id="UP000604046"/>
    </source>
</evidence>
<proteinExistence type="predicted"/>
<sequence>MPDRIRDLYFAYENNYGDYEKIFKLTGMHMITELATKFTAYQFFNEKQKIAEDMRLHLNDYFSKHLFATVESLQIQEDDLPEAFTTTILTAATSKQNITKMSKTMAAKIVEFQTARQIAEAQANVTIQQAIGDQHRIMQNGRADAAIIEAYVEAELTAYGKIHTELGLSGEDLINYIWYDTLGGGGVSADTQSDKDVEMLVGVNPSAYISK</sequence>
<dbReference type="OrthoDB" id="190994at2759"/>
<protein>
    <recommendedName>
        <fullName evidence="3">Band 7 domain-containing protein</fullName>
    </recommendedName>
</protein>
<reference evidence="1" key="1">
    <citation type="submission" date="2021-02" db="EMBL/GenBank/DDBJ databases">
        <authorList>
            <person name="Dougan E. K."/>
            <person name="Rhodes N."/>
            <person name="Thang M."/>
            <person name="Chan C."/>
        </authorList>
    </citation>
    <scope>NUCLEOTIDE SEQUENCE</scope>
</reference>
<comment type="caution">
    <text evidence="1">The sequence shown here is derived from an EMBL/GenBank/DDBJ whole genome shotgun (WGS) entry which is preliminary data.</text>
</comment>
<dbReference type="AlphaFoldDB" id="A0A812NK58"/>
<organism evidence="1 2">
    <name type="scientific">Symbiodinium natans</name>
    <dbReference type="NCBI Taxonomy" id="878477"/>
    <lineage>
        <taxon>Eukaryota</taxon>
        <taxon>Sar</taxon>
        <taxon>Alveolata</taxon>
        <taxon>Dinophyceae</taxon>
        <taxon>Suessiales</taxon>
        <taxon>Symbiodiniaceae</taxon>
        <taxon>Symbiodinium</taxon>
    </lineage>
</organism>
<evidence type="ECO:0008006" key="3">
    <source>
        <dbReference type="Google" id="ProtNLM"/>
    </source>
</evidence>